<evidence type="ECO:0000256" key="2">
    <source>
        <dbReference type="RuleBase" id="RU000461"/>
    </source>
</evidence>
<dbReference type="Pfam" id="PF00067">
    <property type="entry name" value="p450"/>
    <property type="match status" value="1"/>
</dbReference>
<dbReference type="InterPro" id="IPR001128">
    <property type="entry name" value="Cyt_P450"/>
</dbReference>
<proteinExistence type="inferred from homology"/>
<dbReference type="PANTHER" id="PTHR46696">
    <property type="entry name" value="P450, PUTATIVE (EUROFUNG)-RELATED"/>
    <property type="match status" value="1"/>
</dbReference>
<keyword evidence="2" id="KW-0560">Oxidoreductase</keyword>
<dbReference type="CDD" id="cd11035">
    <property type="entry name" value="P450cam-like"/>
    <property type="match status" value="1"/>
</dbReference>
<keyword evidence="2" id="KW-0349">Heme</keyword>
<dbReference type="Gene3D" id="1.10.630.10">
    <property type="entry name" value="Cytochrome P450"/>
    <property type="match status" value="1"/>
</dbReference>
<dbReference type="GO" id="GO:0004497">
    <property type="term" value="F:monooxygenase activity"/>
    <property type="evidence" value="ECO:0007669"/>
    <property type="project" value="UniProtKB-KW"/>
</dbReference>
<dbReference type="GO" id="GO:0016705">
    <property type="term" value="F:oxidoreductase activity, acting on paired donors, with incorporation or reduction of molecular oxygen"/>
    <property type="evidence" value="ECO:0007669"/>
    <property type="project" value="InterPro"/>
</dbReference>
<keyword evidence="4" id="KW-1185">Reference proteome</keyword>
<evidence type="ECO:0000256" key="1">
    <source>
        <dbReference type="ARBA" id="ARBA00010617"/>
    </source>
</evidence>
<accession>A0A4R7PAK0</accession>
<sequence>MGDMPMAIPAGIPGHLVVDFDVYNPTPDAEGFHRAFVDFQRATPHPLVWSPHHGGHWIAVRGQDVHDLYADHERFSSRHYFVPAAPEQMPIGAFTLDPPEHQPFRAFLNMGLSPRIVGSKTAFVRQFAIDLAEGLAGRSACNYIAEFADVLPLTVFLDLVELPLADREKLGTFAEIATRAPDPAQRVEAINGLAAYLQPHLQARRGRGGEDLLSRAANADIGGRPISDIEALGASIHILGAGLDTVSSLFSFVMLFLARNPDHRRALVENPELIPAAAMELVRRFPVVTMVRQVRADMDFHGVALRKGEMVAIPSAFFNLDETIYERPLEVDWTRRVDRVLTFGNGPHRCPGAVLGRNELVIGLQEWLKRIPDFSVAPGAAIPVAGGTVAKILDLPLVW</sequence>
<dbReference type="GO" id="GO:0020037">
    <property type="term" value="F:heme binding"/>
    <property type="evidence" value="ECO:0007669"/>
    <property type="project" value="InterPro"/>
</dbReference>
<evidence type="ECO:0000313" key="4">
    <source>
        <dbReference type="Proteomes" id="UP000295341"/>
    </source>
</evidence>
<keyword evidence="2" id="KW-0408">Iron</keyword>
<dbReference type="GO" id="GO:0005506">
    <property type="term" value="F:iron ion binding"/>
    <property type="evidence" value="ECO:0007669"/>
    <property type="project" value="InterPro"/>
</dbReference>
<dbReference type="InterPro" id="IPR002397">
    <property type="entry name" value="Cyt_P450_B"/>
</dbReference>
<dbReference type="SUPFAM" id="SSF48264">
    <property type="entry name" value="Cytochrome P450"/>
    <property type="match status" value="1"/>
</dbReference>
<dbReference type="EMBL" id="SOBT01000008">
    <property type="protein sequence ID" value="TDU30967.1"/>
    <property type="molecule type" value="Genomic_DNA"/>
</dbReference>
<dbReference type="PRINTS" id="PR00359">
    <property type="entry name" value="BP450"/>
</dbReference>
<dbReference type="PRINTS" id="PR00385">
    <property type="entry name" value="P450"/>
</dbReference>
<name>A0A4R7PAK0_9GAMM</name>
<gene>
    <name evidence="3" type="ORF">DFR24_0325</name>
</gene>
<dbReference type="AlphaFoldDB" id="A0A4R7PAK0"/>
<protein>
    <submittedName>
        <fullName evidence="3">Cytochrome P450</fullName>
    </submittedName>
</protein>
<dbReference type="PROSITE" id="PS00086">
    <property type="entry name" value="CYTOCHROME_P450"/>
    <property type="match status" value="1"/>
</dbReference>
<dbReference type="PANTHER" id="PTHR46696:SF6">
    <property type="entry name" value="P450, PUTATIVE (EUROFUNG)-RELATED"/>
    <property type="match status" value="1"/>
</dbReference>
<dbReference type="InterPro" id="IPR036396">
    <property type="entry name" value="Cyt_P450_sf"/>
</dbReference>
<comment type="similarity">
    <text evidence="1 2">Belongs to the cytochrome P450 family.</text>
</comment>
<reference evidence="3 4" key="1">
    <citation type="submission" date="2019-03" db="EMBL/GenBank/DDBJ databases">
        <title>Genomic Encyclopedia of Type Strains, Phase IV (KMG-IV): sequencing the most valuable type-strain genomes for metagenomic binning, comparative biology and taxonomic classification.</title>
        <authorList>
            <person name="Goeker M."/>
        </authorList>
    </citation>
    <scope>NUCLEOTIDE SEQUENCE [LARGE SCALE GENOMIC DNA]</scope>
    <source>
        <strain evidence="3 4">DSM 26377</strain>
    </source>
</reference>
<dbReference type="Proteomes" id="UP000295341">
    <property type="component" value="Unassembled WGS sequence"/>
</dbReference>
<organism evidence="3 4">
    <name type="scientific">Panacagrimonas perspica</name>
    <dbReference type="NCBI Taxonomy" id="381431"/>
    <lineage>
        <taxon>Bacteria</taxon>
        <taxon>Pseudomonadati</taxon>
        <taxon>Pseudomonadota</taxon>
        <taxon>Gammaproteobacteria</taxon>
        <taxon>Nevskiales</taxon>
        <taxon>Nevskiaceae</taxon>
        <taxon>Panacagrimonas</taxon>
    </lineage>
</organism>
<keyword evidence="2" id="KW-0503">Monooxygenase</keyword>
<keyword evidence="2" id="KW-0479">Metal-binding</keyword>
<comment type="caution">
    <text evidence="3">The sequence shown here is derived from an EMBL/GenBank/DDBJ whole genome shotgun (WGS) entry which is preliminary data.</text>
</comment>
<dbReference type="InterPro" id="IPR017972">
    <property type="entry name" value="Cyt_P450_CS"/>
</dbReference>
<evidence type="ECO:0000313" key="3">
    <source>
        <dbReference type="EMBL" id="TDU30967.1"/>
    </source>
</evidence>